<evidence type="ECO:0000256" key="8">
    <source>
        <dbReference type="SAM" id="Phobius"/>
    </source>
</evidence>
<dbReference type="InterPro" id="IPR015720">
    <property type="entry name" value="Emp24-like"/>
</dbReference>
<feature type="chain" id="PRO_5021899859" description="GOLD domain-containing protein" evidence="9">
    <location>
        <begin position="19"/>
        <end position="216"/>
    </location>
</feature>
<keyword evidence="4 9" id="KW-0732">Signal</keyword>
<keyword evidence="5 8" id="KW-1133">Transmembrane helix</keyword>
<evidence type="ECO:0000256" key="7">
    <source>
        <dbReference type="RuleBase" id="RU003827"/>
    </source>
</evidence>
<proteinExistence type="inferred from homology"/>
<protein>
    <recommendedName>
        <fullName evidence="10">GOLD domain-containing protein</fullName>
    </recommendedName>
</protein>
<evidence type="ECO:0000256" key="9">
    <source>
        <dbReference type="SAM" id="SignalP"/>
    </source>
</evidence>
<evidence type="ECO:0000256" key="3">
    <source>
        <dbReference type="ARBA" id="ARBA00022692"/>
    </source>
</evidence>
<evidence type="ECO:0000313" key="12">
    <source>
        <dbReference type="Proteomes" id="UP000321570"/>
    </source>
</evidence>
<evidence type="ECO:0000313" key="11">
    <source>
        <dbReference type="EMBL" id="VUZ45614.1"/>
    </source>
</evidence>
<keyword evidence="3 7" id="KW-0812">Transmembrane</keyword>
<name>A0A564YGF9_HYMDI</name>
<evidence type="ECO:0000256" key="5">
    <source>
        <dbReference type="ARBA" id="ARBA00022989"/>
    </source>
</evidence>
<sequence length="216" mass="25183">MSVLTWSFLCLLFSVVYSDPYIAIKAQQAQISCFQNDVTANVLTRISYKLERIKAKNKKKDVYEPPMIRVEVYNPANERMLSRDYSDTGNIHFTSEMNGIHKVCITPTSQNENNRRDKMKIYLDIQNVGADNYTAVGVAEQYTSIQLELRKALDSLDLITRWHAYMVKREERFRQTTNAISWKIFCVGILQIIMLISLGYWQTRSLKNYFIAKKLV</sequence>
<dbReference type="GO" id="GO:0016020">
    <property type="term" value="C:membrane"/>
    <property type="evidence" value="ECO:0007669"/>
    <property type="project" value="UniProtKB-SubCell"/>
</dbReference>
<dbReference type="InterPro" id="IPR009038">
    <property type="entry name" value="GOLD_dom"/>
</dbReference>
<dbReference type="AlphaFoldDB" id="A0A564YGF9"/>
<evidence type="ECO:0000259" key="10">
    <source>
        <dbReference type="PROSITE" id="PS50866"/>
    </source>
</evidence>
<comment type="subcellular location">
    <subcellularLocation>
        <location evidence="1 7">Membrane</location>
        <topology evidence="1 7">Single-pass type I membrane protein</topology>
    </subcellularLocation>
</comment>
<dbReference type="Pfam" id="PF01105">
    <property type="entry name" value="EMP24_GP25L"/>
    <property type="match status" value="1"/>
</dbReference>
<evidence type="ECO:0000256" key="2">
    <source>
        <dbReference type="ARBA" id="ARBA00007104"/>
    </source>
</evidence>
<feature type="transmembrane region" description="Helical" evidence="8">
    <location>
        <begin position="180"/>
        <end position="201"/>
    </location>
</feature>
<dbReference type="PANTHER" id="PTHR22811">
    <property type="entry name" value="TRANSMEMBRANE EMP24 DOMAIN-CONTAINING PROTEIN"/>
    <property type="match status" value="1"/>
</dbReference>
<organism evidence="11 12">
    <name type="scientific">Hymenolepis diminuta</name>
    <name type="common">Rat tapeworm</name>
    <dbReference type="NCBI Taxonomy" id="6216"/>
    <lineage>
        <taxon>Eukaryota</taxon>
        <taxon>Metazoa</taxon>
        <taxon>Spiralia</taxon>
        <taxon>Lophotrochozoa</taxon>
        <taxon>Platyhelminthes</taxon>
        <taxon>Cestoda</taxon>
        <taxon>Eucestoda</taxon>
        <taxon>Cyclophyllidea</taxon>
        <taxon>Hymenolepididae</taxon>
        <taxon>Hymenolepis</taxon>
    </lineage>
</organism>
<evidence type="ECO:0000256" key="1">
    <source>
        <dbReference type="ARBA" id="ARBA00004479"/>
    </source>
</evidence>
<feature type="domain" description="GOLD" evidence="10">
    <location>
        <begin position="31"/>
        <end position="127"/>
    </location>
</feature>
<feature type="signal peptide" evidence="9">
    <location>
        <begin position="1"/>
        <end position="18"/>
    </location>
</feature>
<keyword evidence="6 8" id="KW-0472">Membrane</keyword>
<reference evidence="11 12" key="1">
    <citation type="submission" date="2019-07" db="EMBL/GenBank/DDBJ databases">
        <authorList>
            <person name="Jastrzebski P J."/>
            <person name="Paukszto L."/>
            <person name="Jastrzebski P J."/>
        </authorList>
    </citation>
    <scope>NUCLEOTIDE SEQUENCE [LARGE SCALE GENOMIC DNA]</scope>
    <source>
        <strain evidence="11 12">WMS-il1</strain>
    </source>
</reference>
<comment type="similarity">
    <text evidence="2 7">Belongs to the EMP24/GP25L family.</text>
</comment>
<evidence type="ECO:0000256" key="6">
    <source>
        <dbReference type="ARBA" id="ARBA00023136"/>
    </source>
</evidence>
<gene>
    <name evidence="11" type="ORF">WMSIL1_LOCUS5531</name>
</gene>
<keyword evidence="12" id="KW-1185">Reference proteome</keyword>
<dbReference type="EMBL" id="CABIJS010000177">
    <property type="protein sequence ID" value="VUZ45614.1"/>
    <property type="molecule type" value="Genomic_DNA"/>
</dbReference>
<accession>A0A564YGF9</accession>
<dbReference type="PROSITE" id="PS50866">
    <property type="entry name" value="GOLD"/>
    <property type="match status" value="1"/>
</dbReference>
<dbReference type="Proteomes" id="UP000321570">
    <property type="component" value="Unassembled WGS sequence"/>
</dbReference>
<dbReference type="SMART" id="SM01190">
    <property type="entry name" value="EMP24_GP25L"/>
    <property type="match status" value="1"/>
</dbReference>
<evidence type="ECO:0000256" key="4">
    <source>
        <dbReference type="ARBA" id="ARBA00022729"/>
    </source>
</evidence>